<dbReference type="Proteomes" id="UP000184139">
    <property type="component" value="Unassembled WGS sequence"/>
</dbReference>
<dbReference type="EMBL" id="FQXS01000022">
    <property type="protein sequence ID" value="SHI02287.1"/>
    <property type="molecule type" value="Genomic_DNA"/>
</dbReference>
<keyword evidence="2" id="KW-1185">Reference proteome</keyword>
<accession>A0A1M5XR32</accession>
<dbReference type="GO" id="GO:0006974">
    <property type="term" value="P:DNA damage response"/>
    <property type="evidence" value="ECO:0007669"/>
    <property type="project" value="TreeGrafter"/>
</dbReference>
<dbReference type="PANTHER" id="PTHR34387:SF2">
    <property type="entry name" value="SLR1258 PROTEIN"/>
    <property type="match status" value="1"/>
</dbReference>
<dbReference type="STRING" id="1121409.SAMN02745124_03283"/>
<reference evidence="1 2" key="1">
    <citation type="submission" date="2016-11" db="EMBL/GenBank/DDBJ databases">
        <authorList>
            <person name="Jaros S."/>
            <person name="Januszkiewicz K."/>
            <person name="Wedrychowicz H."/>
        </authorList>
    </citation>
    <scope>NUCLEOTIDE SEQUENCE [LARGE SCALE GENOMIC DNA]</scope>
    <source>
        <strain evidence="1 2">DSM 9705</strain>
    </source>
</reference>
<dbReference type="PIRSF" id="PIRSF029033">
    <property type="entry name" value="UCP029033"/>
    <property type="match status" value="1"/>
</dbReference>
<dbReference type="OrthoDB" id="9806540at2"/>
<gene>
    <name evidence="1" type="ORF">SAMN02745124_03283</name>
</gene>
<evidence type="ECO:0000313" key="2">
    <source>
        <dbReference type="Proteomes" id="UP000184139"/>
    </source>
</evidence>
<dbReference type="InterPro" id="IPR016907">
    <property type="entry name" value="UCP029033"/>
</dbReference>
<dbReference type="AlphaFoldDB" id="A0A1M5XR32"/>
<organism evidence="1 2">
    <name type="scientific">Desulfofustis glycolicus DSM 9705</name>
    <dbReference type="NCBI Taxonomy" id="1121409"/>
    <lineage>
        <taxon>Bacteria</taxon>
        <taxon>Pseudomonadati</taxon>
        <taxon>Thermodesulfobacteriota</taxon>
        <taxon>Desulfobulbia</taxon>
        <taxon>Desulfobulbales</taxon>
        <taxon>Desulfocapsaceae</taxon>
        <taxon>Desulfofustis</taxon>
    </lineage>
</organism>
<dbReference type="InterPro" id="IPR052022">
    <property type="entry name" value="26kDa_periplasmic_antigen"/>
</dbReference>
<dbReference type="Gene3D" id="3.30.70.2970">
    <property type="entry name" value="Protein of unknown function (DUF541), domain 2"/>
    <property type="match status" value="1"/>
</dbReference>
<name>A0A1M5XR32_9BACT</name>
<evidence type="ECO:0008006" key="3">
    <source>
        <dbReference type="Google" id="ProtNLM"/>
    </source>
</evidence>
<sequence>MTTSRSREAFILGAFICAGLIIFGSLLANTALNVKAMDRVVTVKGLAEREVEADIAIWPITFNEAHNDLTQLYSEIERKSAIIRSFLEDSGFADEEISISQPSIVDRQAQNYGDARSIQFRFTAATTVTVYSRQVDLVRETMKRVVELGKNGIAISGQDYQNKTEFLFTGLNSIKPEMIEEATRNAREVAEKFAKDSRSTLGKIKTATQGQFSISDRDTSTQHIKKVRVVSTIEYYLSD</sequence>
<proteinExistence type="predicted"/>
<dbReference type="PANTHER" id="PTHR34387">
    <property type="entry name" value="SLR1258 PROTEIN"/>
    <property type="match status" value="1"/>
</dbReference>
<protein>
    <recommendedName>
        <fullName evidence="3">SIMPL domain-containing protein</fullName>
    </recommendedName>
</protein>
<dbReference type="RefSeq" id="WP_073377677.1">
    <property type="nucleotide sequence ID" value="NZ_FQXS01000022.1"/>
</dbReference>
<dbReference type="InterPro" id="IPR007497">
    <property type="entry name" value="SIMPL/DUF541"/>
</dbReference>
<dbReference type="Pfam" id="PF04402">
    <property type="entry name" value="SIMPL"/>
    <property type="match status" value="1"/>
</dbReference>
<evidence type="ECO:0000313" key="1">
    <source>
        <dbReference type="EMBL" id="SHI02287.1"/>
    </source>
</evidence>